<dbReference type="Gene3D" id="1.10.357.140">
    <property type="entry name" value="UbiA prenyltransferase"/>
    <property type="match status" value="1"/>
</dbReference>
<dbReference type="GO" id="GO:0016020">
    <property type="term" value="C:membrane"/>
    <property type="evidence" value="ECO:0007669"/>
    <property type="project" value="UniProtKB-SubCell"/>
</dbReference>
<feature type="transmembrane region" description="Helical" evidence="6">
    <location>
        <begin position="84"/>
        <end position="103"/>
    </location>
</feature>
<feature type="transmembrane region" description="Helical" evidence="6">
    <location>
        <begin position="213"/>
        <end position="233"/>
    </location>
</feature>
<proteinExistence type="predicted"/>
<feature type="transmembrane region" description="Helical" evidence="6">
    <location>
        <begin position="160"/>
        <end position="176"/>
    </location>
</feature>
<evidence type="ECO:0000256" key="6">
    <source>
        <dbReference type="SAM" id="Phobius"/>
    </source>
</evidence>
<protein>
    <submittedName>
        <fullName evidence="7">UbiA-like protein EboC</fullName>
    </submittedName>
</protein>
<dbReference type="InterPro" id="IPR044878">
    <property type="entry name" value="UbiA_sf"/>
</dbReference>
<feature type="transmembrane region" description="Helical" evidence="6">
    <location>
        <begin position="12"/>
        <end position="30"/>
    </location>
</feature>
<evidence type="ECO:0000313" key="7">
    <source>
        <dbReference type="EMBL" id="MBT1698849.1"/>
    </source>
</evidence>
<feature type="transmembrane region" description="Helical" evidence="6">
    <location>
        <begin position="36"/>
        <end position="64"/>
    </location>
</feature>
<reference evidence="7 8" key="1">
    <citation type="submission" date="2021-05" db="EMBL/GenBank/DDBJ databases">
        <title>A Polyphasic approach of four new species of the genus Ohtaekwangia: Ohtaekwangia histidinii sp. nov., Ohtaekwangia cretensis sp. nov., Ohtaekwangia indiensis sp. nov., Ohtaekwangia reichenbachii sp. nov. from diverse environment.</title>
        <authorList>
            <person name="Octaviana S."/>
        </authorList>
    </citation>
    <scope>NUCLEOTIDE SEQUENCE [LARGE SCALE GENOMIC DNA]</scope>
    <source>
        <strain evidence="7 8">PWU4</strain>
    </source>
</reference>
<dbReference type="InterPro" id="IPR000537">
    <property type="entry name" value="UbiA_prenyltransferase"/>
</dbReference>
<sequence>MIGFLRLTRPANIVTAISDILGGAAIAWYTGGTHELPSVLLLIVATIGLYGGGVVFNDFFDAALDRVERPERPIPSGLIREKEAALLGTFLLIVGIVAAAAVAVYPSGVIALAIAIAALVYDKWSKHHRVAGPLNMGLCRGLNLLLGMSLVPFALEEFRALAVVPVLYIAAITLISQGEVHGGKSKTMLIAAFLYLVVIASILYSSVLLGNVVYASGFLLILVLLIFPPLLKAFREPVGKNIGKAVKAGVIALIVMNAAWAATFGAFYLALGIVLLLPVSIFLARLFAVT</sequence>
<comment type="caution">
    <text evidence="7">The sequence shown here is derived from an EMBL/GenBank/DDBJ whole genome shotgun (WGS) entry which is preliminary data.</text>
</comment>
<comment type="subcellular location">
    <subcellularLocation>
        <location evidence="1">Membrane</location>
        <topology evidence="1">Multi-pass membrane protein</topology>
    </subcellularLocation>
</comment>
<evidence type="ECO:0000256" key="2">
    <source>
        <dbReference type="ARBA" id="ARBA00022475"/>
    </source>
</evidence>
<organism evidence="7 8">
    <name type="scientific">Chryseosolibacter histidini</name>
    <dbReference type="NCBI Taxonomy" id="2782349"/>
    <lineage>
        <taxon>Bacteria</taxon>
        <taxon>Pseudomonadati</taxon>
        <taxon>Bacteroidota</taxon>
        <taxon>Cytophagia</taxon>
        <taxon>Cytophagales</taxon>
        <taxon>Chryseotaleaceae</taxon>
        <taxon>Chryseosolibacter</taxon>
    </lineage>
</organism>
<gene>
    <name evidence="7" type="primary">eboC</name>
    <name evidence="7" type="ORF">KK083_18290</name>
</gene>
<evidence type="ECO:0000313" key="8">
    <source>
        <dbReference type="Proteomes" id="UP001319200"/>
    </source>
</evidence>
<dbReference type="CDD" id="cd13964">
    <property type="entry name" value="PT_UbiA_1"/>
    <property type="match status" value="1"/>
</dbReference>
<keyword evidence="2" id="KW-1003">Cell membrane</keyword>
<name>A0AAP2DR81_9BACT</name>
<keyword evidence="4 6" id="KW-1133">Transmembrane helix</keyword>
<dbReference type="InterPro" id="IPR050475">
    <property type="entry name" value="Prenyltransferase_related"/>
</dbReference>
<keyword evidence="5 6" id="KW-0472">Membrane</keyword>
<dbReference type="PANTHER" id="PTHR42723:SF1">
    <property type="entry name" value="CHLOROPHYLL SYNTHASE, CHLOROPLASTIC"/>
    <property type="match status" value="1"/>
</dbReference>
<dbReference type="GO" id="GO:0016765">
    <property type="term" value="F:transferase activity, transferring alkyl or aryl (other than methyl) groups"/>
    <property type="evidence" value="ECO:0007669"/>
    <property type="project" value="InterPro"/>
</dbReference>
<dbReference type="Pfam" id="PF01040">
    <property type="entry name" value="UbiA"/>
    <property type="match status" value="1"/>
</dbReference>
<accession>A0AAP2DR81</accession>
<evidence type="ECO:0000256" key="5">
    <source>
        <dbReference type="ARBA" id="ARBA00023136"/>
    </source>
</evidence>
<feature type="transmembrane region" description="Helical" evidence="6">
    <location>
        <begin position="188"/>
        <end position="207"/>
    </location>
</feature>
<dbReference type="NCBIfam" id="NF035940">
    <property type="entry name" value="prenyl_rel_EboC"/>
    <property type="match status" value="1"/>
</dbReference>
<feature type="transmembrane region" description="Helical" evidence="6">
    <location>
        <begin position="268"/>
        <end position="288"/>
    </location>
</feature>
<feature type="transmembrane region" description="Helical" evidence="6">
    <location>
        <begin position="245"/>
        <end position="262"/>
    </location>
</feature>
<keyword evidence="8" id="KW-1185">Reference proteome</keyword>
<dbReference type="EMBL" id="JAHESF010000018">
    <property type="protein sequence ID" value="MBT1698849.1"/>
    <property type="molecule type" value="Genomic_DNA"/>
</dbReference>
<keyword evidence="3 6" id="KW-0812">Transmembrane</keyword>
<evidence type="ECO:0000256" key="1">
    <source>
        <dbReference type="ARBA" id="ARBA00004141"/>
    </source>
</evidence>
<dbReference type="AlphaFoldDB" id="A0AAP2DR81"/>
<evidence type="ECO:0000256" key="3">
    <source>
        <dbReference type="ARBA" id="ARBA00022692"/>
    </source>
</evidence>
<dbReference type="Proteomes" id="UP001319200">
    <property type="component" value="Unassembled WGS sequence"/>
</dbReference>
<evidence type="ECO:0000256" key="4">
    <source>
        <dbReference type="ARBA" id="ARBA00022989"/>
    </source>
</evidence>
<dbReference type="PANTHER" id="PTHR42723">
    <property type="entry name" value="CHLOROPHYLL SYNTHASE"/>
    <property type="match status" value="1"/>
</dbReference>